<dbReference type="Pfam" id="PF12833">
    <property type="entry name" value="HTH_18"/>
    <property type="match status" value="1"/>
</dbReference>
<dbReference type="PANTHER" id="PTHR46796:SF15">
    <property type="entry name" value="BLL1074 PROTEIN"/>
    <property type="match status" value="1"/>
</dbReference>
<keyword evidence="6" id="KW-1185">Reference proteome</keyword>
<evidence type="ECO:0000259" key="4">
    <source>
        <dbReference type="PROSITE" id="PS01124"/>
    </source>
</evidence>
<evidence type="ECO:0000256" key="3">
    <source>
        <dbReference type="ARBA" id="ARBA00023163"/>
    </source>
</evidence>
<dbReference type="GO" id="GO:0003700">
    <property type="term" value="F:DNA-binding transcription factor activity"/>
    <property type="evidence" value="ECO:0007669"/>
    <property type="project" value="InterPro"/>
</dbReference>
<dbReference type="InterPro" id="IPR018060">
    <property type="entry name" value="HTH_AraC"/>
</dbReference>
<dbReference type="RefSeq" id="WP_218135989.1">
    <property type="nucleotide sequence ID" value="NZ_FNDJ01000012.1"/>
</dbReference>
<organism evidence="5 6">
    <name type="scientific">Nonomuraea jiangxiensis</name>
    <dbReference type="NCBI Taxonomy" id="633440"/>
    <lineage>
        <taxon>Bacteria</taxon>
        <taxon>Bacillati</taxon>
        <taxon>Actinomycetota</taxon>
        <taxon>Actinomycetes</taxon>
        <taxon>Streptosporangiales</taxon>
        <taxon>Streptosporangiaceae</taxon>
        <taxon>Nonomuraea</taxon>
    </lineage>
</organism>
<sequence>MSTESRLALPPRWWAGGVTALTSGGGHPGGYIGGEPLVHVPDGDTALVLRTSSARRAELLIVGPRTRATYHAGKDFPLCLRIRLRPGVARLLLGVAVSELVDRVIPLDDVDGGPWHAPAGTGVDPRDLLERVEATLSARLRARGSAELARSELIRTAAEALAGRAGSRRESVAGVARRLGVSERHLRDLFTAWIGLSPKRFERIARVRRVLAAGRARTARWAGLAAAAGYYDQSHMNAEFRAMMGVSPGAFFAGRLPALEAC</sequence>
<dbReference type="EMBL" id="FNDJ01000012">
    <property type="protein sequence ID" value="SDJ78089.1"/>
    <property type="molecule type" value="Genomic_DNA"/>
</dbReference>
<dbReference type="InterPro" id="IPR050204">
    <property type="entry name" value="AraC_XylS_family_regulators"/>
</dbReference>
<evidence type="ECO:0000256" key="2">
    <source>
        <dbReference type="ARBA" id="ARBA00023125"/>
    </source>
</evidence>
<dbReference type="SUPFAM" id="SSF46689">
    <property type="entry name" value="Homeodomain-like"/>
    <property type="match status" value="1"/>
</dbReference>
<protein>
    <submittedName>
        <fullName evidence="5">AraC-type DNA-binding protein</fullName>
    </submittedName>
</protein>
<dbReference type="STRING" id="633440.SAMN05421869_112181"/>
<dbReference type="PROSITE" id="PS01124">
    <property type="entry name" value="HTH_ARAC_FAMILY_2"/>
    <property type="match status" value="1"/>
</dbReference>
<keyword evidence="3" id="KW-0804">Transcription</keyword>
<reference evidence="5 6" key="1">
    <citation type="submission" date="2016-10" db="EMBL/GenBank/DDBJ databases">
        <authorList>
            <person name="de Groot N.N."/>
        </authorList>
    </citation>
    <scope>NUCLEOTIDE SEQUENCE [LARGE SCALE GENOMIC DNA]</scope>
    <source>
        <strain evidence="5 6">CGMCC 4.6533</strain>
    </source>
</reference>
<gene>
    <name evidence="5" type="ORF">SAMN05421869_112181</name>
</gene>
<proteinExistence type="predicted"/>
<dbReference type="AlphaFoldDB" id="A0A1G8WIC7"/>
<evidence type="ECO:0000313" key="6">
    <source>
        <dbReference type="Proteomes" id="UP000199202"/>
    </source>
</evidence>
<name>A0A1G8WIC7_9ACTN</name>
<evidence type="ECO:0000256" key="1">
    <source>
        <dbReference type="ARBA" id="ARBA00023015"/>
    </source>
</evidence>
<dbReference type="InterPro" id="IPR009057">
    <property type="entry name" value="Homeodomain-like_sf"/>
</dbReference>
<dbReference type="PANTHER" id="PTHR46796">
    <property type="entry name" value="HTH-TYPE TRANSCRIPTIONAL ACTIVATOR RHAS-RELATED"/>
    <property type="match status" value="1"/>
</dbReference>
<dbReference type="Gene3D" id="1.10.10.60">
    <property type="entry name" value="Homeodomain-like"/>
    <property type="match status" value="1"/>
</dbReference>
<keyword evidence="1" id="KW-0805">Transcription regulation</keyword>
<feature type="domain" description="HTH araC/xylS-type" evidence="4">
    <location>
        <begin position="151"/>
        <end position="254"/>
    </location>
</feature>
<dbReference type="Proteomes" id="UP000199202">
    <property type="component" value="Unassembled WGS sequence"/>
</dbReference>
<dbReference type="GO" id="GO:0043565">
    <property type="term" value="F:sequence-specific DNA binding"/>
    <property type="evidence" value="ECO:0007669"/>
    <property type="project" value="InterPro"/>
</dbReference>
<keyword evidence="2 5" id="KW-0238">DNA-binding</keyword>
<dbReference type="SMART" id="SM00342">
    <property type="entry name" value="HTH_ARAC"/>
    <property type="match status" value="1"/>
</dbReference>
<accession>A0A1G8WIC7</accession>
<evidence type="ECO:0000313" key="5">
    <source>
        <dbReference type="EMBL" id="SDJ78089.1"/>
    </source>
</evidence>